<dbReference type="Pfam" id="PF09084">
    <property type="entry name" value="NMT1"/>
    <property type="match status" value="1"/>
</dbReference>
<sequence length="313" mass="33722">MLIVTAAAPGWAADAPPTPLHLMLDWYVNPDHAPLVIAEQRGLFARHGLEVTIDAPGDPSTPGRLAAAGQVDVAIGYQPQLHLEVDQGLPLKRIGTLVATPLNTVMVRADSGIEDLAGLRGRRIGYSVAGVEQALLRTMLEHAGIGIDDVERVNVNFSLAPALLSGQVDAVIGAYRNVEAAQLESQGVEPRSFFVEEHGVPVYDELIFVASPATIAAKGDALRAFISAVEEATLWIDNHPEEAWESFRRYDASLDSEVNQRAFELTLGRFSPSPAALDSGRYLGMQRFLLEQGLIEREQPLDALAVDLNAPAP</sequence>
<gene>
    <name evidence="2" type="ORF">A5892_10050</name>
</gene>
<dbReference type="GO" id="GO:0005524">
    <property type="term" value="F:ATP binding"/>
    <property type="evidence" value="ECO:0007669"/>
    <property type="project" value="UniProtKB-KW"/>
</dbReference>
<dbReference type="SUPFAM" id="SSF53850">
    <property type="entry name" value="Periplasmic binding protein-like II"/>
    <property type="match status" value="1"/>
</dbReference>
<accession>A0A172YK20</accession>
<dbReference type="STRING" id="376489.A5892_10050"/>
<dbReference type="EMBL" id="CP015243">
    <property type="protein sequence ID" value="ANF59598.1"/>
    <property type="molecule type" value="Genomic_DNA"/>
</dbReference>
<dbReference type="PANTHER" id="PTHR31528:SF3">
    <property type="entry name" value="THIAMINE BIOSYNTHESIS PROTEIN HI_0357-RELATED"/>
    <property type="match status" value="1"/>
</dbReference>
<name>A0A172YK20_9GAMM</name>
<dbReference type="GO" id="GO:0009228">
    <property type="term" value="P:thiamine biosynthetic process"/>
    <property type="evidence" value="ECO:0007669"/>
    <property type="project" value="InterPro"/>
</dbReference>
<proteinExistence type="predicted"/>
<dbReference type="KEGG" id="haa:A5892_10050"/>
<dbReference type="AlphaFoldDB" id="A0A172YK20"/>
<dbReference type="PANTHER" id="PTHR31528">
    <property type="entry name" value="4-AMINO-5-HYDROXYMETHYL-2-METHYLPYRIMIDINE PHOSPHATE SYNTHASE THI11-RELATED"/>
    <property type="match status" value="1"/>
</dbReference>
<organism evidence="2 3">
    <name type="scientific">Halotalea alkalilenta</name>
    <dbReference type="NCBI Taxonomy" id="376489"/>
    <lineage>
        <taxon>Bacteria</taxon>
        <taxon>Pseudomonadati</taxon>
        <taxon>Pseudomonadota</taxon>
        <taxon>Gammaproteobacteria</taxon>
        <taxon>Oceanospirillales</taxon>
        <taxon>Halomonadaceae</taxon>
        <taxon>Halotalea</taxon>
    </lineage>
</organism>
<evidence type="ECO:0000313" key="3">
    <source>
        <dbReference type="Proteomes" id="UP000077875"/>
    </source>
</evidence>
<protein>
    <submittedName>
        <fullName evidence="2">ABC transporter ATP-binding protein</fullName>
    </submittedName>
</protein>
<evidence type="ECO:0000313" key="2">
    <source>
        <dbReference type="EMBL" id="ANF59598.1"/>
    </source>
</evidence>
<evidence type="ECO:0000259" key="1">
    <source>
        <dbReference type="Pfam" id="PF09084"/>
    </source>
</evidence>
<keyword evidence="3" id="KW-1185">Reference proteome</keyword>
<reference evidence="2 3" key="1">
    <citation type="submission" date="2016-04" db="EMBL/GenBank/DDBJ databases">
        <title>Complete Genome Sequence of Halotalea alkalilenta IHB B 13600.</title>
        <authorList>
            <person name="Swarnkar M.K."/>
            <person name="Sharma A."/>
            <person name="Kaushal K."/>
            <person name="Soni R."/>
            <person name="Rana S."/>
            <person name="Singh A.K."/>
            <person name="Gulati A."/>
        </authorList>
    </citation>
    <scope>NUCLEOTIDE SEQUENCE [LARGE SCALE GENOMIC DNA]</scope>
    <source>
        <strain evidence="2 3">IHB B 13600</strain>
    </source>
</reference>
<dbReference type="Gene3D" id="3.40.190.10">
    <property type="entry name" value="Periplasmic binding protein-like II"/>
    <property type="match status" value="2"/>
</dbReference>
<dbReference type="InterPro" id="IPR015168">
    <property type="entry name" value="SsuA/THI5"/>
</dbReference>
<feature type="domain" description="SsuA/THI5-like" evidence="1">
    <location>
        <begin position="29"/>
        <end position="243"/>
    </location>
</feature>
<keyword evidence="2" id="KW-0547">Nucleotide-binding</keyword>
<dbReference type="Proteomes" id="UP000077875">
    <property type="component" value="Chromosome"/>
</dbReference>
<dbReference type="InterPro" id="IPR027939">
    <property type="entry name" value="NMT1/THI5"/>
</dbReference>
<keyword evidence="2" id="KW-0067">ATP-binding</keyword>